<evidence type="ECO:0000256" key="2">
    <source>
        <dbReference type="ARBA" id="ARBA00029447"/>
    </source>
</evidence>
<dbReference type="PANTHER" id="PTHR32089:SF120">
    <property type="entry name" value="METHYL-ACCEPTING CHEMOTAXIS PROTEIN TLPQ"/>
    <property type="match status" value="1"/>
</dbReference>
<evidence type="ECO:0000313" key="8">
    <source>
        <dbReference type="EMBL" id="MBE9039744.1"/>
    </source>
</evidence>
<keyword evidence="1 3" id="KW-0807">Transducer</keyword>
<keyword evidence="9" id="KW-1185">Reference proteome</keyword>
<dbReference type="Pfam" id="PF00015">
    <property type="entry name" value="MCPsignal"/>
    <property type="match status" value="1"/>
</dbReference>
<dbReference type="CDD" id="cd19410">
    <property type="entry name" value="HK9-like_sensor"/>
    <property type="match status" value="1"/>
</dbReference>
<dbReference type="PROSITE" id="PS50111">
    <property type="entry name" value="CHEMOTAXIS_TRANSDUC_2"/>
    <property type="match status" value="1"/>
</dbReference>
<dbReference type="Pfam" id="PF00672">
    <property type="entry name" value="HAMP"/>
    <property type="match status" value="1"/>
</dbReference>
<feature type="domain" description="HAMP" evidence="7">
    <location>
        <begin position="210"/>
        <end position="262"/>
    </location>
</feature>
<keyword evidence="5" id="KW-0472">Membrane</keyword>
<dbReference type="PANTHER" id="PTHR32089">
    <property type="entry name" value="METHYL-ACCEPTING CHEMOTAXIS PROTEIN MCPB"/>
    <property type="match status" value="1"/>
</dbReference>
<comment type="similarity">
    <text evidence="2">Belongs to the methyl-accepting chemotaxis (MCP) protein family.</text>
</comment>
<dbReference type="SMART" id="SM00283">
    <property type="entry name" value="MA"/>
    <property type="match status" value="1"/>
</dbReference>
<evidence type="ECO:0000256" key="5">
    <source>
        <dbReference type="SAM" id="Phobius"/>
    </source>
</evidence>
<dbReference type="SUPFAM" id="SSF58104">
    <property type="entry name" value="Methyl-accepting chemotaxis protein (MCP) signaling domain"/>
    <property type="match status" value="1"/>
</dbReference>
<evidence type="ECO:0000259" key="7">
    <source>
        <dbReference type="PROSITE" id="PS50885"/>
    </source>
</evidence>
<dbReference type="InterPro" id="IPR004089">
    <property type="entry name" value="MCPsignal_dom"/>
</dbReference>
<dbReference type="Pfam" id="PF05227">
    <property type="entry name" value="CHASE3"/>
    <property type="match status" value="1"/>
</dbReference>
<comment type="caution">
    <text evidence="8">The sequence shown here is derived from an EMBL/GenBank/DDBJ whole genome shotgun (WGS) entry which is preliminary data.</text>
</comment>
<proteinExistence type="inferred from homology"/>
<organism evidence="8 9">
    <name type="scientific">Zarconia navalis LEGE 11467</name>
    <dbReference type="NCBI Taxonomy" id="1828826"/>
    <lineage>
        <taxon>Bacteria</taxon>
        <taxon>Bacillati</taxon>
        <taxon>Cyanobacteriota</taxon>
        <taxon>Cyanophyceae</taxon>
        <taxon>Oscillatoriophycideae</taxon>
        <taxon>Oscillatoriales</taxon>
        <taxon>Oscillatoriales incertae sedis</taxon>
        <taxon>Zarconia</taxon>
        <taxon>Zarconia navalis</taxon>
    </lineage>
</organism>
<keyword evidence="4" id="KW-0175">Coiled coil</keyword>
<dbReference type="Proteomes" id="UP000621799">
    <property type="component" value="Unassembled WGS sequence"/>
</dbReference>
<evidence type="ECO:0000256" key="1">
    <source>
        <dbReference type="ARBA" id="ARBA00023224"/>
    </source>
</evidence>
<dbReference type="EMBL" id="JADEXN010000029">
    <property type="protein sequence ID" value="MBE9039744.1"/>
    <property type="molecule type" value="Genomic_DNA"/>
</dbReference>
<dbReference type="AlphaFoldDB" id="A0A928Z7R5"/>
<dbReference type="InterPro" id="IPR007891">
    <property type="entry name" value="CHASE3"/>
</dbReference>
<dbReference type="CDD" id="cd06225">
    <property type="entry name" value="HAMP"/>
    <property type="match status" value="1"/>
</dbReference>
<keyword evidence="5" id="KW-0812">Transmembrane</keyword>
<dbReference type="GO" id="GO:0006935">
    <property type="term" value="P:chemotaxis"/>
    <property type="evidence" value="ECO:0007669"/>
    <property type="project" value="InterPro"/>
</dbReference>
<name>A0A928Z7R5_9CYAN</name>
<feature type="coiled-coil region" evidence="4">
    <location>
        <begin position="513"/>
        <end position="540"/>
    </location>
</feature>
<evidence type="ECO:0000256" key="4">
    <source>
        <dbReference type="SAM" id="Coils"/>
    </source>
</evidence>
<gene>
    <name evidence="8" type="ORF">IQ235_02920</name>
</gene>
<dbReference type="InterPro" id="IPR003660">
    <property type="entry name" value="HAMP_dom"/>
</dbReference>
<keyword evidence="5" id="KW-1133">Transmembrane helix</keyword>
<dbReference type="Gene3D" id="1.10.287.950">
    <property type="entry name" value="Methyl-accepting chemotaxis protein"/>
    <property type="match status" value="1"/>
</dbReference>
<sequence length="541" mass="59406">MTNKIRTLKINQILWLGIGTVSILIALSTSISQWSKISFVSALNRIVMTHDIQTELEELEKTLLEAETGKRGFLYTGRQEFLVPYNNATQKIDNELYFLRSTIDNEVQTIRLNELETTIESYINYMAEVIELRQAGKEQEAKNRVISGEGAQYIERLQAQLDKIQQAEEDTLLQKQQIADRAQKFAAFVSWGSTLLIIAIGLFISFSISRIIRNSLGQAAEVTERVSDGDLTYPIEITSTDEVGQLLGALKNMTQSLNTLISQVRQSGLQVTSSTTQIASTSKQLEITITDQVASTSQITATAQEIAVTSAQLTQTMEQVAERAGNTAITATSGQQDLERMEITIRQLAEATTSISSRLGIISEKANNINTVVTTITKVADQTNLLSLNAAIEAEKAGEYGAGFAVVAREIRRLADQSAVATLEIESMVKEMQLAVSTGVMEMDKFTQEVGRGVSDIQNISQQMAQVIEQVQSLTPSFETVNQGMEAQSEGAQQIRGAMEQLNDSAQQTADSVRDTRGAIEQLNEAAQGLKKEIARFKVTA</sequence>
<dbReference type="PRINTS" id="PR00260">
    <property type="entry name" value="CHEMTRNSDUCR"/>
</dbReference>
<accession>A0A928Z7R5</accession>
<dbReference type="GO" id="GO:0004888">
    <property type="term" value="F:transmembrane signaling receptor activity"/>
    <property type="evidence" value="ECO:0007669"/>
    <property type="project" value="InterPro"/>
</dbReference>
<dbReference type="GO" id="GO:0007165">
    <property type="term" value="P:signal transduction"/>
    <property type="evidence" value="ECO:0007669"/>
    <property type="project" value="UniProtKB-KW"/>
</dbReference>
<dbReference type="PROSITE" id="PS50885">
    <property type="entry name" value="HAMP"/>
    <property type="match status" value="1"/>
</dbReference>
<feature type="domain" description="Methyl-accepting transducer" evidence="6">
    <location>
        <begin position="267"/>
        <end position="503"/>
    </location>
</feature>
<evidence type="ECO:0000259" key="6">
    <source>
        <dbReference type="PROSITE" id="PS50111"/>
    </source>
</evidence>
<dbReference type="GO" id="GO:0016020">
    <property type="term" value="C:membrane"/>
    <property type="evidence" value="ECO:0007669"/>
    <property type="project" value="InterPro"/>
</dbReference>
<evidence type="ECO:0000313" key="9">
    <source>
        <dbReference type="Proteomes" id="UP000621799"/>
    </source>
</evidence>
<feature type="transmembrane region" description="Helical" evidence="5">
    <location>
        <begin position="12"/>
        <end position="31"/>
    </location>
</feature>
<reference evidence="8" key="1">
    <citation type="submission" date="2020-10" db="EMBL/GenBank/DDBJ databases">
        <authorList>
            <person name="Castelo-Branco R."/>
            <person name="Eusebio N."/>
            <person name="Adriana R."/>
            <person name="Vieira A."/>
            <person name="Brugerolle De Fraissinette N."/>
            <person name="Rezende De Castro R."/>
            <person name="Schneider M.P."/>
            <person name="Vasconcelos V."/>
            <person name="Leao P.N."/>
        </authorList>
    </citation>
    <scope>NUCLEOTIDE SEQUENCE</scope>
    <source>
        <strain evidence="8">LEGE 11467</strain>
    </source>
</reference>
<evidence type="ECO:0000256" key="3">
    <source>
        <dbReference type="PROSITE-ProRule" id="PRU00284"/>
    </source>
</evidence>
<dbReference type="InterPro" id="IPR004090">
    <property type="entry name" value="Chemotax_Me-accpt_rcpt"/>
</dbReference>
<protein>
    <submittedName>
        <fullName evidence="8">Methyl-accepting chemotaxis protein</fullName>
    </submittedName>
</protein>
<dbReference type="SMART" id="SM00304">
    <property type="entry name" value="HAMP"/>
    <property type="match status" value="1"/>
</dbReference>
<feature type="transmembrane region" description="Helical" evidence="5">
    <location>
        <begin position="185"/>
        <end position="208"/>
    </location>
</feature>